<accession>A0A4C1SSH1</accession>
<dbReference type="EMBL" id="BGZK01000016">
    <property type="protein sequence ID" value="GBP05072.1"/>
    <property type="molecule type" value="Genomic_DNA"/>
</dbReference>
<dbReference type="AlphaFoldDB" id="A0A4C1SSH1"/>
<comment type="caution">
    <text evidence="1">The sequence shown here is derived from an EMBL/GenBank/DDBJ whole genome shotgun (WGS) entry which is preliminary data.</text>
</comment>
<sequence>MHLRSCERDGLCDEFKGLSSLKMLNYANRGGAGGTRGARASPDCKLPVLASYAVANSAAARKHTHEAAASAVAFRVTIPVDLRPLARSPFIVLLPLHQKFYFYPKHRQRTLLVARAHGRRLPSILWWLACSFATLKCYKTSLYHS</sequence>
<dbReference type="Proteomes" id="UP000299102">
    <property type="component" value="Unassembled WGS sequence"/>
</dbReference>
<protein>
    <submittedName>
        <fullName evidence="1">Uncharacterized protein</fullName>
    </submittedName>
</protein>
<gene>
    <name evidence="1" type="ORF">EVAR_3409_1</name>
</gene>
<evidence type="ECO:0000313" key="2">
    <source>
        <dbReference type="Proteomes" id="UP000299102"/>
    </source>
</evidence>
<evidence type="ECO:0000313" key="1">
    <source>
        <dbReference type="EMBL" id="GBP05072.1"/>
    </source>
</evidence>
<name>A0A4C1SSH1_EUMVA</name>
<organism evidence="1 2">
    <name type="scientific">Eumeta variegata</name>
    <name type="common">Bagworm moth</name>
    <name type="synonym">Eumeta japonica</name>
    <dbReference type="NCBI Taxonomy" id="151549"/>
    <lineage>
        <taxon>Eukaryota</taxon>
        <taxon>Metazoa</taxon>
        <taxon>Ecdysozoa</taxon>
        <taxon>Arthropoda</taxon>
        <taxon>Hexapoda</taxon>
        <taxon>Insecta</taxon>
        <taxon>Pterygota</taxon>
        <taxon>Neoptera</taxon>
        <taxon>Endopterygota</taxon>
        <taxon>Lepidoptera</taxon>
        <taxon>Glossata</taxon>
        <taxon>Ditrysia</taxon>
        <taxon>Tineoidea</taxon>
        <taxon>Psychidae</taxon>
        <taxon>Oiketicinae</taxon>
        <taxon>Eumeta</taxon>
    </lineage>
</organism>
<keyword evidence="2" id="KW-1185">Reference proteome</keyword>
<proteinExistence type="predicted"/>
<reference evidence="1 2" key="1">
    <citation type="journal article" date="2019" name="Commun. Biol.">
        <title>The bagworm genome reveals a unique fibroin gene that provides high tensile strength.</title>
        <authorList>
            <person name="Kono N."/>
            <person name="Nakamura H."/>
            <person name="Ohtoshi R."/>
            <person name="Tomita M."/>
            <person name="Numata K."/>
            <person name="Arakawa K."/>
        </authorList>
    </citation>
    <scope>NUCLEOTIDE SEQUENCE [LARGE SCALE GENOMIC DNA]</scope>
</reference>